<dbReference type="GeneID" id="43586930"/>
<evidence type="ECO:0000259" key="4">
    <source>
        <dbReference type="PROSITE" id="PS51194"/>
    </source>
</evidence>
<reference evidence="5" key="1">
    <citation type="submission" date="2017-08" db="EMBL/GenBank/DDBJ databases">
        <authorList>
            <person name="Cuomo C."/>
            <person name="Billmyre B."/>
            <person name="Heitman J."/>
        </authorList>
    </citation>
    <scope>NUCLEOTIDE SEQUENCE</scope>
    <source>
        <strain evidence="5">CBS 12478</strain>
    </source>
</reference>
<sequence>MIRTRWLRSLNGDPFSPRPKVPGRHCLQAFYAWFHSTSITKAAPLLAESFSPPPSSFHTDLDRCGIAGTHIASPKPLGQVSGGSKISLYPYQRAMIQASLQTLASGKRRFAISAPTGSGKTVVFTHLIPLIPDLSESKAGKVLIMLNKVNLVRQTELAVKRMLGGQYLVELEQSDSKASESADIIIGTVQTLRNPDRLRRFDPADFKLVVVDEAHHSAAPSYLQQLHYFNDEVTLPLDTTPISTHSHGHKVPIIGLSATLNRHDGLALGSVFQTIADSTDCRTLIQEGFLARPEIKQVEAELNLEDSDVNKEGEWKTIALAQKVNKTSVNRIIVRTYLEQAKERRSTLVFCVDLDHVEALTKIFQDLGIDARSVSSKMKSDTVQRTLDEFRQGKFPVLINCGILTEGTDIPEIDCIILARPTRSKPLLQQMAGSKGKGQEDADLEPDSADRCEDESADKVASQMQVMDSSASENSEMTPMNEEEDPSGFTLNYIDISNPFRLASPLLHVVNKVSVNAWVACGEDKYVLGFFDRSWLSIVCSLEDSSPWVVQHNSCPDIYRRKHRLRRTVDIGSALSLSEALEQGDRYAEDFCDKDQYSQLSRYAPWRRKPPSPRMIQTLTDIMSSSKKSLKSSTNTDVQKLLDEEVEMAKLTAGEASAIMTAWIHGRKRTPRSGETRHDQVHKRSEREAVSIQISKSPSPVIETVPDSTGESSMKSDSEPWWKVLRQLLW</sequence>
<dbReference type="GO" id="GO:0005759">
    <property type="term" value="C:mitochondrial matrix"/>
    <property type="evidence" value="ECO:0007669"/>
    <property type="project" value="TreeGrafter"/>
</dbReference>
<keyword evidence="6" id="KW-1185">Reference proteome</keyword>
<evidence type="ECO:0000313" key="6">
    <source>
        <dbReference type="Proteomes" id="UP000322225"/>
    </source>
</evidence>
<evidence type="ECO:0000256" key="1">
    <source>
        <dbReference type="ARBA" id="ARBA00022806"/>
    </source>
</evidence>
<dbReference type="InterPro" id="IPR050742">
    <property type="entry name" value="Helicase_Restrict-Modif_Enz"/>
</dbReference>
<reference evidence="5" key="2">
    <citation type="submission" date="2024-01" db="EMBL/GenBank/DDBJ databases">
        <title>Comparative genomics of Cryptococcus and Kwoniella reveals pathogenesis evolution and contrasting modes of karyotype evolution via chromosome fusion or intercentromeric recombination.</title>
        <authorList>
            <person name="Coelho M.A."/>
            <person name="David-Palma M."/>
            <person name="Shea T."/>
            <person name="Bowers K."/>
            <person name="McGinley-Smith S."/>
            <person name="Mohammad A.W."/>
            <person name="Gnirke A."/>
            <person name="Yurkov A.M."/>
            <person name="Nowrousian M."/>
            <person name="Sun S."/>
            <person name="Cuomo C.A."/>
            <person name="Heitman J."/>
        </authorList>
    </citation>
    <scope>NUCLEOTIDE SEQUENCE</scope>
    <source>
        <strain evidence="5">CBS 12478</strain>
    </source>
</reference>
<protein>
    <submittedName>
        <fullName evidence="5">Uncharacterized protein</fullName>
    </submittedName>
</protein>
<dbReference type="Gene3D" id="3.40.50.300">
    <property type="entry name" value="P-loop containing nucleotide triphosphate hydrolases"/>
    <property type="match status" value="2"/>
</dbReference>
<dbReference type="InterPro" id="IPR014001">
    <property type="entry name" value="Helicase_ATP-bd"/>
</dbReference>
<dbReference type="PROSITE" id="PS51194">
    <property type="entry name" value="HELICASE_CTER"/>
    <property type="match status" value="1"/>
</dbReference>
<feature type="domain" description="Helicase C-terminal" evidence="4">
    <location>
        <begin position="333"/>
        <end position="483"/>
    </location>
</feature>
<dbReference type="Proteomes" id="UP000322225">
    <property type="component" value="Chromosome 2"/>
</dbReference>
<dbReference type="Pfam" id="PF04851">
    <property type="entry name" value="ResIII"/>
    <property type="match status" value="1"/>
</dbReference>
<keyword evidence="1" id="KW-0378">Hydrolase</keyword>
<keyword evidence="1" id="KW-0547">Nucleotide-binding</keyword>
<feature type="region of interest" description="Disordered" evidence="2">
    <location>
        <begin position="666"/>
        <end position="718"/>
    </location>
</feature>
<evidence type="ECO:0000259" key="3">
    <source>
        <dbReference type="PROSITE" id="PS51192"/>
    </source>
</evidence>
<organism evidence="5 6">
    <name type="scientific">Kwoniella shandongensis</name>
    <dbReference type="NCBI Taxonomy" id="1734106"/>
    <lineage>
        <taxon>Eukaryota</taxon>
        <taxon>Fungi</taxon>
        <taxon>Dikarya</taxon>
        <taxon>Basidiomycota</taxon>
        <taxon>Agaricomycotina</taxon>
        <taxon>Tremellomycetes</taxon>
        <taxon>Tremellales</taxon>
        <taxon>Cryptococcaceae</taxon>
        <taxon>Kwoniella</taxon>
    </lineage>
</organism>
<dbReference type="PROSITE" id="PS51192">
    <property type="entry name" value="HELICASE_ATP_BIND_1"/>
    <property type="match status" value="1"/>
</dbReference>
<gene>
    <name evidence="5" type="ORF">CI109_101161</name>
</gene>
<dbReference type="PANTHER" id="PTHR47396:SF1">
    <property type="entry name" value="ATP-DEPENDENT HELICASE IRC3-RELATED"/>
    <property type="match status" value="1"/>
</dbReference>
<feature type="compositionally biased region" description="Polar residues" evidence="2">
    <location>
        <begin position="462"/>
        <end position="478"/>
    </location>
</feature>
<dbReference type="GO" id="GO:0061749">
    <property type="term" value="F:forked DNA-dependent helicase activity"/>
    <property type="evidence" value="ECO:0007669"/>
    <property type="project" value="TreeGrafter"/>
</dbReference>
<dbReference type="GO" id="GO:0016787">
    <property type="term" value="F:hydrolase activity"/>
    <property type="evidence" value="ECO:0007669"/>
    <property type="project" value="InterPro"/>
</dbReference>
<dbReference type="SUPFAM" id="SSF52540">
    <property type="entry name" value="P-loop containing nucleoside triphosphate hydrolases"/>
    <property type="match status" value="1"/>
</dbReference>
<evidence type="ECO:0000256" key="2">
    <source>
        <dbReference type="SAM" id="MobiDB-lite"/>
    </source>
</evidence>
<evidence type="ECO:0000313" key="5">
    <source>
        <dbReference type="EMBL" id="WWD16730.1"/>
    </source>
</evidence>
<feature type="compositionally biased region" description="Basic and acidic residues" evidence="2">
    <location>
        <begin position="672"/>
        <end position="689"/>
    </location>
</feature>
<dbReference type="AlphaFoldDB" id="A0AAJ8MTA4"/>
<dbReference type="EMBL" id="CP144052">
    <property type="protein sequence ID" value="WWD16730.1"/>
    <property type="molecule type" value="Genomic_DNA"/>
</dbReference>
<dbReference type="GO" id="GO:0032042">
    <property type="term" value="P:mitochondrial DNA metabolic process"/>
    <property type="evidence" value="ECO:0007669"/>
    <property type="project" value="TreeGrafter"/>
</dbReference>
<feature type="compositionally biased region" description="Acidic residues" evidence="2">
    <location>
        <begin position="441"/>
        <end position="456"/>
    </location>
</feature>
<feature type="domain" description="Helicase ATP-binding" evidence="3">
    <location>
        <begin position="101"/>
        <end position="278"/>
    </location>
</feature>
<keyword evidence="1" id="KW-0347">Helicase</keyword>
<dbReference type="GO" id="GO:0005524">
    <property type="term" value="F:ATP binding"/>
    <property type="evidence" value="ECO:0007669"/>
    <property type="project" value="InterPro"/>
</dbReference>
<dbReference type="GO" id="GO:0000403">
    <property type="term" value="F:Y-form DNA binding"/>
    <property type="evidence" value="ECO:0007669"/>
    <property type="project" value="TreeGrafter"/>
</dbReference>
<dbReference type="SMART" id="SM00490">
    <property type="entry name" value="HELICc"/>
    <property type="match status" value="1"/>
</dbReference>
<accession>A0AAJ8MTA4</accession>
<proteinExistence type="predicted"/>
<dbReference type="Pfam" id="PF00271">
    <property type="entry name" value="Helicase_C"/>
    <property type="match status" value="1"/>
</dbReference>
<dbReference type="GO" id="GO:0070125">
    <property type="term" value="P:mitochondrial translational elongation"/>
    <property type="evidence" value="ECO:0007669"/>
    <property type="project" value="TreeGrafter"/>
</dbReference>
<dbReference type="GO" id="GO:0036121">
    <property type="term" value="F:double-stranded DNA helicase activity"/>
    <property type="evidence" value="ECO:0007669"/>
    <property type="project" value="TreeGrafter"/>
</dbReference>
<keyword evidence="1" id="KW-0067">ATP-binding</keyword>
<dbReference type="InterPro" id="IPR027417">
    <property type="entry name" value="P-loop_NTPase"/>
</dbReference>
<dbReference type="PANTHER" id="PTHR47396">
    <property type="entry name" value="TYPE I RESTRICTION ENZYME ECOKI R PROTEIN"/>
    <property type="match status" value="1"/>
</dbReference>
<feature type="region of interest" description="Disordered" evidence="2">
    <location>
        <begin position="428"/>
        <end position="485"/>
    </location>
</feature>
<dbReference type="InterPro" id="IPR001650">
    <property type="entry name" value="Helicase_C-like"/>
</dbReference>
<dbReference type="KEGG" id="ksn:43586930"/>
<dbReference type="RefSeq" id="XP_065822985.1">
    <property type="nucleotide sequence ID" value="XM_065966913.1"/>
</dbReference>
<dbReference type="SMART" id="SM00487">
    <property type="entry name" value="DEXDc"/>
    <property type="match status" value="1"/>
</dbReference>
<dbReference type="InterPro" id="IPR006935">
    <property type="entry name" value="Helicase/UvrB_N"/>
</dbReference>
<name>A0AAJ8MTA4_9TREE</name>